<keyword evidence="3" id="KW-1185">Reference proteome</keyword>
<dbReference type="Proteomes" id="UP000184188">
    <property type="component" value="Unassembled WGS sequence"/>
</dbReference>
<feature type="region of interest" description="Disordered" evidence="1">
    <location>
        <begin position="30"/>
        <end position="76"/>
    </location>
</feature>
<evidence type="ECO:0000256" key="1">
    <source>
        <dbReference type="SAM" id="MobiDB-lite"/>
    </source>
</evidence>
<protein>
    <recommendedName>
        <fullName evidence="4">BTB domain-containing protein</fullName>
    </recommendedName>
</protein>
<evidence type="ECO:0000313" key="2">
    <source>
        <dbReference type="EMBL" id="OJJ47790.1"/>
    </source>
</evidence>
<sequence length="316" mass="35706">MEEATHIIDPEGEVIIILRSAAAPFAPWDEEIDEWPADEQTADEPAVAEQPEEANTDENPIEDCDEEGEASKKGFRSESHIESGCYRIQVSAKHLMLPSPIFKRILTGPWKESHLLTEKGSVEIHATGWDLEAFLILMNILHCQTQNLPQEISLDLLAKVAVLTDYYGCHAVIRFLAKRWILMLNASFPQEYSRDSMLWMWVSWAMRLDSQFKQSTLLAITQSDRIIRSLGLPIPVKVIDAINSRREARIASILFSLEDLRHDFLQGHRGCSFECSSIMLGALTKHMHSNALLSPEPVAPFSGWRFGVNEDDSSFS</sequence>
<name>A0A1L9SKW0_9EURO</name>
<dbReference type="OrthoDB" id="5326346at2759"/>
<dbReference type="GeneID" id="34612827"/>
<dbReference type="EMBL" id="KV878340">
    <property type="protein sequence ID" value="OJJ47790.1"/>
    <property type="molecule type" value="Genomic_DNA"/>
</dbReference>
<feature type="compositionally biased region" description="Acidic residues" evidence="1">
    <location>
        <begin position="50"/>
        <end position="68"/>
    </location>
</feature>
<feature type="compositionally biased region" description="Acidic residues" evidence="1">
    <location>
        <begin position="30"/>
        <end position="42"/>
    </location>
</feature>
<gene>
    <name evidence="2" type="ORF">ASPZODRAFT_158678</name>
</gene>
<dbReference type="RefSeq" id="XP_022582300.1">
    <property type="nucleotide sequence ID" value="XM_022726363.1"/>
</dbReference>
<dbReference type="STRING" id="1073090.A0A1L9SKW0"/>
<dbReference type="InterPro" id="IPR011333">
    <property type="entry name" value="SKP1/BTB/POZ_sf"/>
</dbReference>
<organism evidence="2 3">
    <name type="scientific">Penicilliopsis zonata CBS 506.65</name>
    <dbReference type="NCBI Taxonomy" id="1073090"/>
    <lineage>
        <taxon>Eukaryota</taxon>
        <taxon>Fungi</taxon>
        <taxon>Dikarya</taxon>
        <taxon>Ascomycota</taxon>
        <taxon>Pezizomycotina</taxon>
        <taxon>Eurotiomycetes</taxon>
        <taxon>Eurotiomycetidae</taxon>
        <taxon>Eurotiales</taxon>
        <taxon>Aspergillaceae</taxon>
        <taxon>Penicilliopsis</taxon>
    </lineage>
</organism>
<evidence type="ECO:0000313" key="3">
    <source>
        <dbReference type="Proteomes" id="UP000184188"/>
    </source>
</evidence>
<dbReference type="AlphaFoldDB" id="A0A1L9SKW0"/>
<dbReference type="Gene3D" id="3.30.710.10">
    <property type="entry name" value="Potassium Channel Kv1.1, Chain A"/>
    <property type="match status" value="1"/>
</dbReference>
<evidence type="ECO:0008006" key="4">
    <source>
        <dbReference type="Google" id="ProtNLM"/>
    </source>
</evidence>
<dbReference type="VEuPathDB" id="FungiDB:ASPZODRAFT_158678"/>
<proteinExistence type="predicted"/>
<reference evidence="3" key="1">
    <citation type="journal article" date="2017" name="Genome Biol.">
        <title>Comparative genomics reveals high biological diversity and specific adaptations in the industrially and medically important fungal genus Aspergillus.</title>
        <authorList>
            <person name="de Vries R.P."/>
            <person name="Riley R."/>
            <person name="Wiebenga A."/>
            <person name="Aguilar-Osorio G."/>
            <person name="Amillis S."/>
            <person name="Uchima C.A."/>
            <person name="Anderluh G."/>
            <person name="Asadollahi M."/>
            <person name="Askin M."/>
            <person name="Barry K."/>
            <person name="Battaglia E."/>
            <person name="Bayram O."/>
            <person name="Benocci T."/>
            <person name="Braus-Stromeyer S.A."/>
            <person name="Caldana C."/>
            <person name="Canovas D."/>
            <person name="Cerqueira G.C."/>
            <person name="Chen F."/>
            <person name="Chen W."/>
            <person name="Choi C."/>
            <person name="Clum A."/>
            <person name="Dos Santos R.A."/>
            <person name="Damasio A.R."/>
            <person name="Diallinas G."/>
            <person name="Emri T."/>
            <person name="Fekete E."/>
            <person name="Flipphi M."/>
            <person name="Freyberg S."/>
            <person name="Gallo A."/>
            <person name="Gournas C."/>
            <person name="Habgood R."/>
            <person name="Hainaut M."/>
            <person name="Harispe M.L."/>
            <person name="Henrissat B."/>
            <person name="Hilden K.S."/>
            <person name="Hope R."/>
            <person name="Hossain A."/>
            <person name="Karabika E."/>
            <person name="Karaffa L."/>
            <person name="Karanyi Z."/>
            <person name="Krasevec N."/>
            <person name="Kuo A."/>
            <person name="Kusch H."/>
            <person name="LaButti K."/>
            <person name="Lagendijk E.L."/>
            <person name="Lapidus A."/>
            <person name="Levasseur A."/>
            <person name="Lindquist E."/>
            <person name="Lipzen A."/>
            <person name="Logrieco A.F."/>
            <person name="MacCabe A."/>
            <person name="Maekelae M.R."/>
            <person name="Malavazi I."/>
            <person name="Melin P."/>
            <person name="Meyer V."/>
            <person name="Mielnichuk N."/>
            <person name="Miskei M."/>
            <person name="Molnar A.P."/>
            <person name="Mule G."/>
            <person name="Ngan C.Y."/>
            <person name="Orejas M."/>
            <person name="Orosz E."/>
            <person name="Ouedraogo J.P."/>
            <person name="Overkamp K.M."/>
            <person name="Park H.-S."/>
            <person name="Perrone G."/>
            <person name="Piumi F."/>
            <person name="Punt P.J."/>
            <person name="Ram A.F."/>
            <person name="Ramon A."/>
            <person name="Rauscher S."/>
            <person name="Record E."/>
            <person name="Riano-Pachon D.M."/>
            <person name="Robert V."/>
            <person name="Roehrig J."/>
            <person name="Ruller R."/>
            <person name="Salamov A."/>
            <person name="Salih N.S."/>
            <person name="Samson R.A."/>
            <person name="Sandor E."/>
            <person name="Sanguinetti M."/>
            <person name="Schuetze T."/>
            <person name="Sepcic K."/>
            <person name="Shelest E."/>
            <person name="Sherlock G."/>
            <person name="Sophianopoulou V."/>
            <person name="Squina F.M."/>
            <person name="Sun H."/>
            <person name="Susca A."/>
            <person name="Todd R.B."/>
            <person name="Tsang A."/>
            <person name="Unkles S.E."/>
            <person name="van de Wiele N."/>
            <person name="van Rossen-Uffink D."/>
            <person name="Oliveira J.V."/>
            <person name="Vesth T.C."/>
            <person name="Visser J."/>
            <person name="Yu J.-H."/>
            <person name="Zhou M."/>
            <person name="Andersen M.R."/>
            <person name="Archer D.B."/>
            <person name="Baker S.E."/>
            <person name="Benoit I."/>
            <person name="Brakhage A.A."/>
            <person name="Braus G.H."/>
            <person name="Fischer R."/>
            <person name="Frisvad J.C."/>
            <person name="Goldman G.H."/>
            <person name="Houbraken J."/>
            <person name="Oakley B."/>
            <person name="Pocsi I."/>
            <person name="Scazzocchio C."/>
            <person name="Seiboth B."/>
            <person name="vanKuyk P.A."/>
            <person name="Wortman J."/>
            <person name="Dyer P.S."/>
            <person name="Grigoriev I.V."/>
        </authorList>
    </citation>
    <scope>NUCLEOTIDE SEQUENCE [LARGE SCALE GENOMIC DNA]</scope>
    <source>
        <strain evidence="3">CBS 506.65</strain>
    </source>
</reference>
<accession>A0A1L9SKW0</accession>